<dbReference type="InterPro" id="IPR011057">
    <property type="entry name" value="Mss4-like_sf"/>
</dbReference>
<evidence type="ECO:0000313" key="7">
    <source>
        <dbReference type="Proteomes" id="UP001161757"/>
    </source>
</evidence>
<dbReference type="Pfam" id="PF04828">
    <property type="entry name" value="GFA"/>
    <property type="match status" value="1"/>
</dbReference>
<dbReference type="PANTHER" id="PTHR33337">
    <property type="entry name" value="GFA DOMAIN-CONTAINING PROTEIN"/>
    <property type="match status" value="1"/>
</dbReference>
<comment type="similarity">
    <text evidence="1">Belongs to the Gfa family.</text>
</comment>
<dbReference type="GO" id="GO:0016846">
    <property type="term" value="F:carbon-sulfur lyase activity"/>
    <property type="evidence" value="ECO:0007669"/>
    <property type="project" value="InterPro"/>
</dbReference>
<dbReference type="GO" id="GO:0046872">
    <property type="term" value="F:metal ion binding"/>
    <property type="evidence" value="ECO:0007669"/>
    <property type="project" value="UniProtKB-KW"/>
</dbReference>
<reference evidence="6" key="1">
    <citation type="submission" date="2023-01" db="EMBL/GenBank/DDBJ databases">
        <title>Exophiala dermititidis isolated from Cystic Fibrosis Patient.</title>
        <authorList>
            <person name="Kurbessoian T."/>
            <person name="Crocker A."/>
            <person name="Murante D."/>
            <person name="Hogan D.A."/>
            <person name="Stajich J.E."/>
        </authorList>
    </citation>
    <scope>NUCLEOTIDE SEQUENCE</scope>
    <source>
        <strain evidence="6">Ex8</strain>
    </source>
</reference>
<dbReference type="EMBL" id="JAJGCB010000001">
    <property type="protein sequence ID" value="KAJ8995823.1"/>
    <property type="molecule type" value="Genomic_DNA"/>
</dbReference>
<name>A0AAN6F346_EXODE</name>
<proteinExistence type="inferred from homology"/>
<comment type="caution">
    <text evidence="6">The sequence shown here is derived from an EMBL/GenBank/DDBJ whole genome shotgun (WGS) entry which is preliminary data.</text>
</comment>
<keyword evidence="3" id="KW-0862">Zinc</keyword>
<dbReference type="InterPro" id="IPR006913">
    <property type="entry name" value="CENP-V/GFA"/>
</dbReference>
<protein>
    <recommendedName>
        <fullName evidence="5">CENP-V/GFA domain-containing protein</fullName>
    </recommendedName>
</protein>
<organism evidence="6 7">
    <name type="scientific">Exophiala dermatitidis</name>
    <name type="common">Black yeast-like fungus</name>
    <name type="synonym">Wangiella dermatitidis</name>
    <dbReference type="NCBI Taxonomy" id="5970"/>
    <lineage>
        <taxon>Eukaryota</taxon>
        <taxon>Fungi</taxon>
        <taxon>Dikarya</taxon>
        <taxon>Ascomycota</taxon>
        <taxon>Pezizomycotina</taxon>
        <taxon>Eurotiomycetes</taxon>
        <taxon>Chaetothyriomycetidae</taxon>
        <taxon>Chaetothyriales</taxon>
        <taxon>Herpotrichiellaceae</taxon>
        <taxon>Exophiala</taxon>
    </lineage>
</organism>
<evidence type="ECO:0000259" key="5">
    <source>
        <dbReference type="PROSITE" id="PS51891"/>
    </source>
</evidence>
<dbReference type="PROSITE" id="PS51891">
    <property type="entry name" value="CENP_V_GFA"/>
    <property type="match status" value="1"/>
</dbReference>
<keyword evidence="2" id="KW-0479">Metal-binding</keyword>
<keyword evidence="4" id="KW-0456">Lyase</keyword>
<dbReference type="PANTHER" id="PTHR33337:SF43">
    <property type="entry name" value="CENP-V_GFA DOMAIN-CONTAINING PROTEIN"/>
    <property type="match status" value="1"/>
</dbReference>
<evidence type="ECO:0000256" key="1">
    <source>
        <dbReference type="ARBA" id="ARBA00005495"/>
    </source>
</evidence>
<accession>A0AAN6F346</accession>
<dbReference type="Gene3D" id="3.90.1590.10">
    <property type="entry name" value="glutathione-dependent formaldehyde- activating enzyme (gfa)"/>
    <property type="match status" value="1"/>
</dbReference>
<gene>
    <name evidence="6" type="ORF">HRR80_000577</name>
</gene>
<sequence>MEGECLCKAVKVKVNDDNLFGTQRRGHLCHCANCRKVAGGIFGANLTIEEEKVEFPNGKGNIKMYSDPETLSGTPVQRYFCQTCGVPIMSITPLYKGKIILKLGIVSVTFSLRDYAAGSKQSAIPLQTCFHAQSISGQMDARPTSLPLSKHLCRTNFCCFPS</sequence>
<dbReference type="AlphaFoldDB" id="A0AAN6F346"/>
<evidence type="ECO:0000313" key="6">
    <source>
        <dbReference type="EMBL" id="KAJ8995823.1"/>
    </source>
</evidence>
<evidence type="ECO:0000256" key="3">
    <source>
        <dbReference type="ARBA" id="ARBA00022833"/>
    </source>
</evidence>
<dbReference type="Proteomes" id="UP001161757">
    <property type="component" value="Unassembled WGS sequence"/>
</dbReference>
<evidence type="ECO:0000256" key="2">
    <source>
        <dbReference type="ARBA" id="ARBA00022723"/>
    </source>
</evidence>
<dbReference type="SUPFAM" id="SSF51316">
    <property type="entry name" value="Mss4-like"/>
    <property type="match status" value="1"/>
</dbReference>
<evidence type="ECO:0000256" key="4">
    <source>
        <dbReference type="ARBA" id="ARBA00023239"/>
    </source>
</evidence>
<feature type="domain" description="CENP-V/GFA" evidence="5">
    <location>
        <begin position="1"/>
        <end position="116"/>
    </location>
</feature>